<dbReference type="GO" id="GO:0044550">
    <property type="term" value="P:secondary metabolite biosynthetic process"/>
    <property type="evidence" value="ECO:0007669"/>
    <property type="project" value="TreeGrafter"/>
</dbReference>
<proteinExistence type="inferred from homology"/>
<dbReference type="STRING" id="694573.A0A194UQ28"/>
<protein>
    <submittedName>
        <fullName evidence="6">Conidial yellow pigment biosynthesis polyketide synthase</fullName>
    </submittedName>
</protein>
<evidence type="ECO:0000256" key="2">
    <source>
        <dbReference type="ARBA" id="ARBA00022553"/>
    </source>
</evidence>
<reference evidence="7" key="1">
    <citation type="submission" date="2014-12" db="EMBL/GenBank/DDBJ databases">
        <title>Genome Sequence of Valsa Canker Pathogens Uncovers a Specific Adaption of Colonization on Woody Bark.</title>
        <authorList>
            <person name="Yin Z."/>
            <person name="Liu H."/>
            <person name="Gao X."/>
            <person name="Li Z."/>
            <person name="Song N."/>
            <person name="Ke X."/>
            <person name="Dai Q."/>
            <person name="Wu Y."/>
            <person name="Sun Y."/>
            <person name="Xu J.-R."/>
            <person name="Kang Z.K."/>
            <person name="Wang L."/>
            <person name="Huang L."/>
        </authorList>
    </citation>
    <scope>NUCLEOTIDE SEQUENCE [LARGE SCALE GENOMIC DNA]</scope>
    <source>
        <strain evidence="7">SXYL134</strain>
    </source>
</reference>
<dbReference type="GO" id="GO:0004315">
    <property type="term" value="F:3-oxoacyl-[acyl-carrier-protein] synthase activity"/>
    <property type="evidence" value="ECO:0007669"/>
    <property type="project" value="InterPro"/>
</dbReference>
<dbReference type="Proteomes" id="UP000078576">
    <property type="component" value="Unassembled WGS sequence"/>
</dbReference>
<dbReference type="Pfam" id="PF00109">
    <property type="entry name" value="ketoacyl-synt"/>
    <property type="match status" value="1"/>
</dbReference>
<dbReference type="PROSITE" id="PS52004">
    <property type="entry name" value="KS3_2"/>
    <property type="match status" value="1"/>
</dbReference>
<keyword evidence="1" id="KW-0596">Phosphopantetheine</keyword>
<evidence type="ECO:0000259" key="5">
    <source>
        <dbReference type="PROSITE" id="PS52004"/>
    </source>
</evidence>
<dbReference type="InterPro" id="IPR018201">
    <property type="entry name" value="Ketoacyl_synth_AS"/>
</dbReference>
<dbReference type="EMBL" id="KN714670">
    <property type="protein sequence ID" value="KUI53775.1"/>
    <property type="molecule type" value="Genomic_DNA"/>
</dbReference>
<keyword evidence="7" id="KW-1185">Reference proteome</keyword>
<sequence>MHASFEALGDAGYAPDSTLSNMRDTLGVYVGAATGDYVDNLRGSPDVYYSTGTLRAFLSGRISYSYWFKGPSVVVDTACSSSLAAIYQACRALQAGDCQAALAGGVNVISSPGTYLGLARAHFLNQTGQCKPFDQDADGYCRGEGCGMVVLKRKSQAIHDGDRILGIIRGIGVNQCGESKSNTHPDHATQSALFRSTLQRSHLRPSAISVVEAHGTDRICTRPALDNPLYLSSVKGNIGHAEAASGLAGLVKLILMMRHKRLPPQASFRNLNPSLGLVPGGNIVVPTHLTPWNVAVGSKMLALLNNFGAAGSKLPSQATIRPLGGPEKSMAGGFNTVFVFPGQGGIHAGMGAELLTTSPHFSKTVLACDSILAASSFPKAAPYFAGDGLSYYQSLDSRSQIIVAQCACFVLEFALAQT</sequence>
<name>A0A194UQ28_CYTMA</name>
<evidence type="ECO:0000256" key="4">
    <source>
        <dbReference type="RuleBase" id="RU003694"/>
    </source>
</evidence>
<feature type="domain" description="Ketosynthase family 3 (KS3)" evidence="5">
    <location>
        <begin position="1"/>
        <end position="320"/>
    </location>
</feature>
<dbReference type="SUPFAM" id="SSF52151">
    <property type="entry name" value="FabD/lysophospholipase-like"/>
    <property type="match status" value="1"/>
</dbReference>
<dbReference type="GO" id="GO:0004312">
    <property type="term" value="F:fatty acid synthase activity"/>
    <property type="evidence" value="ECO:0007669"/>
    <property type="project" value="TreeGrafter"/>
</dbReference>
<keyword evidence="3 4" id="KW-0808">Transferase</keyword>
<dbReference type="CDD" id="cd00833">
    <property type="entry name" value="PKS"/>
    <property type="match status" value="1"/>
</dbReference>
<dbReference type="SMART" id="SM00825">
    <property type="entry name" value="PKS_KS"/>
    <property type="match status" value="1"/>
</dbReference>
<dbReference type="PANTHER" id="PTHR43775">
    <property type="entry name" value="FATTY ACID SYNTHASE"/>
    <property type="match status" value="1"/>
</dbReference>
<dbReference type="InterPro" id="IPR020841">
    <property type="entry name" value="PKS_Beta-ketoAc_synthase_dom"/>
</dbReference>
<dbReference type="Gene3D" id="3.40.47.10">
    <property type="match status" value="1"/>
</dbReference>
<dbReference type="AlphaFoldDB" id="A0A194UQ28"/>
<accession>A0A194UQ28</accession>
<dbReference type="PROSITE" id="PS00606">
    <property type="entry name" value="KS3_1"/>
    <property type="match status" value="1"/>
</dbReference>
<dbReference type="InterPro" id="IPR014030">
    <property type="entry name" value="Ketoacyl_synth_N"/>
</dbReference>
<dbReference type="InterPro" id="IPR016039">
    <property type="entry name" value="Thiolase-like"/>
</dbReference>
<dbReference type="Pfam" id="PF02801">
    <property type="entry name" value="Ketoacyl-synt_C"/>
    <property type="match status" value="2"/>
</dbReference>
<dbReference type="InterPro" id="IPR016035">
    <property type="entry name" value="Acyl_Trfase/lysoPLipase"/>
</dbReference>
<dbReference type="PANTHER" id="PTHR43775:SF21">
    <property type="entry name" value="NON-REDUCING POLYKETIDE SYNTHASE AUSA-RELATED"/>
    <property type="match status" value="1"/>
</dbReference>
<evidence type="ECO:0000313" key="6">
    <source>
        <dbReference type="EMBL" id="KUI53775.1"/>
    </source>
</evidence>
<dbReference type="InterPro" id="IPR014031">
    <property type="entry name" value="Ketoacyl_synth_C"/>
</dbReference>
<comment type="similarity">
    <text evidence="4">Belongs to the thiolase-like superfamily. Beta-ketoacyl-ACP synthases family.</text>
</comment>
<organism evidence="6 7">
    <name type="scientific">Cytospora mali</name>
    <name type="common">Apple Valsa canker fungus</name>
    <name type="synonym">Valsa mali</name>
    <dbReference type="NCBI Taxonomy" id="578113"/>
    <lineage>
        <taxon>Eukaryota</taxon>
        <taxon>Fungi</taxon>
        <taxon>Dikarya</taxon>
        <taxon>Ascomycota</taxon>
        <taxon>Pezizomycotina</taxon>
        <taxon>Sordariomycetes</taxon>
        <taxon>Sordariomycetidae</taxon>
        <taxon>Diaporthales</taxon>
        <taxon>Cytosporaceae</taxon>
        <taxon>Cytospora</taxon>
    </lineage>
</organism>
<dbReference type="GO" id="GO:0006633">
    <property type="term" value="P:fatty acid biosynthetic process"/>
    <property type="evidence" value="ECO:0007669"/>
    <property type="project" value="InterPro"/>
</dbReference>
<dbReference type="Gene3D" id="3.40.366.10">
    <property type="entry name" value="Malonyl-Coenzyme A Acyl Carrier Protein, domain 2"/>
    <property type="match status" value="1"/>
</dbReference>
<dbReference type="OrthoDB" id="329835at2759"/>
<evidence type="ECO:0000256" key="1">
    <source>
        <dbReference type="ARBA" id="ARBA00022450"/>
    </source>
</evidence>
<evidence type="ECO:0000256" key="3">
    <source>
        <dbReference type="ARBA" id="ARBA00022679"/>
    </source>
</evidence>
<dbReference type="InterPro" id="IPR001227">
    <property type="entry name" value="Ac_transferase_dom_sf"/>
</dbReference>
<dbReference type="InterPro" id="IPR050091">
    <property type="entry name" value="PKS_NRPS_Biosynth_Enz"/>
</dbReference>
<gene>
    <name evidence="6" type="ORF">VP1G_01077</name>
</gene>
<dbReference type="SUPFAM" id="SSF53901">
    <property type="entry name" value="Thiolase-like"/>
    <property type="match status" value="1"/>
</dbReference>
<keyword evidence="2" id="KW-0597">Phosphoprotein</keyword>
<evidence type="ECO:0000313" key="7">
    <source>
        <dbReference type="Proteomes" id="UP000078576"/>
    </source>
</evidence>